<feature type="compositionally biased region" description="Basic and acidic residues" evidence="1">
    <location>
        <begin position="837"/>
        <end position="892"/>
    </location>
</feature>
<dbReference type="EMBL" id="CAMXCT030006135">
    <property type="protein sequence ID" value="CAL4801313.1"/>
    <property type="molecule type" value="Genomic_DNA"/>
</dbReference>
<gene>
    <name evidence="2" type="ORF">C1SCF055_LOCUS38932</name>
</gene>
<evidence type="ECO:0000256" key="1">
    <source>
        <dbReference type="SAM" id="MobiDB-lite"/>
    </source>
</evidence>
<feature type="compositionally biased region" description="Basic and acidic residues" evidence="1">
    <location>
        <begin position="473"/>
        <end position="486"/>
    </location>
</feature>
<feature type="compositionally biased region" description="Basic and acidic residues" evidence="1">
    <location>
        <begin position="1123"/>
        <end position="1132"/>
    </location>
</feature>
<feature type="compositionally biased region" description="Basic and acidic residues" evidence="1">
    <location>
        <begin position="1072"/>
        <end position="1094"/>
    </location>
</feature>
<evidence type="ECO:0000313" key="3">
    <source>
        <dbReference type="EMBL" id="CAL1167376.1"/>
    </source>
</evidence>
<feature type="compositionally biased region" description="Basic and acidic residues" evidence="1">
    <location>
        <begin position="764"/>
        <end position="829"/>
    </location>
</feature>
<feature type="compositionally biased region" description="Basic and acidic residues" evidence="1">
    <location>
        <begin position="908"/>
        <end position="974"/>
    </location>
</feature>
<feature type="compositionally biased region" description="Basic and acidic residues" evidence="1">
    <location>
        <begin position="542"/>
        <end position="555"/>
    </location>
</feature>
<sequence length="1176" mass="130964">MPLSMCLCQFMDDLKQGSAIIAVMDCTKLGRVSAKDLDFYMELLQRTLLRRPQQSVALVTAPIYASEKIGNAIRSEVRRFEDKMDFKGLANHAVVIRMDSPPSSKRVPLVFHAWIVMEQASEDQNIFRACQLLLDRAPRSLIPFLPESKYVVPADSQSLPHTSEGARSLSEHQESAQYLAGEDFPQAILQGLLCKAALPAKSIGLVNLTPYDLHWERMLPKIMPGYSLRSTSLSKNASVVEWCQRTMAMELMEVRAYEAQPAEIPDQFSLADFTFKLVTVEMVNQKAKDFSAKYKFDKNVIKQTIAMQPSPQPVATPELVPWTGEPQTENALPDQQWKLFLVAHVGVSLGIQEFVLAHGTSRFLRPEKEKVLECQVFRLIRDFDALAAEDSSMITTPRCKQVVPKVKGATTIPMTTAASTPESNPSVSPYEVNKLAAMVQDSKVKEAGSKDAEKEAQADELVGEPWGSEDSADDKSETGNDNADKKKVAKSANLKKEKAEEMNQDEDEESASLEEVAEDETTMGSKMVTKEGSEDEETDEEDGKKEGPKKVTKEGSEDDETDEEDGKKEGPKKVTKEGSEDDETDEEASGKEEEEREQEETDKDEEKPKKSSEEACAPKGKEKTNAKEDKKQEAVKTAEKSRSEPEKNKTRKEKTKDDGKVSRVTQAMAMAPKTEKKTKDAGAKKPKDETAKGRVAIAMAATPKEPAKTSKGSNGKKAKVSAKVAEKDDYLESEEEDSPTEVSESEVEEKPPTKPRKSALKNTQKQDDRKVQKISKDDARVSFNPMDKDMDDKKSEKATKKRSEASKPLEDEQKILKSEADKKEMKKDEDELPANTESEKAPKKIKKKDIEDKTDAEAPKEIKKKDIEGKTDAEAPKKIKKKDIEDKRDAKAPKKIKKKDIEDDTDAEAPKKSKKKDIEDKTDAEAPKKSKKKDIEDKTDAEAPKKSKKKDIEDKTDAEAPKKKAKIEKVDTKKLPRGKSFVKTMDSEAESDNEAVKSDCPFDSDEDPDYDIYVAKTARTSTKTKEKEGKTVTRKAEGMKTKDLERAEAKKAKKGDDEERGELASSSSKRKVPADEGRSKFSKAEQALGKHELLGGKAGQTKRKPSDKPKDEKLKTKKAKVNASEKDEKAEADSEEEGSEAETVILGDKPKKAQLGKQLKLLTTLFIETYLPQKEL</sequence>
<keyword evidence="4" id="KW-1185">Reference proteome</keyword>
<protein>
    <submittedName>
        <fullName evidence="2">Uncharacterized protein</fullName>
    </submittedName>
</protein>
<accession>A0A9P1DPN8</accession>
<evidence type="ECO:0000313" key="2">
    <source>
        <dbReference type="EMBL" id="CAI4014001.1"/>
    </source>
</evidence>
<feature type="region of interest" description="Disordered" evidence="1">
    <location>
        <begin position="443"/>
        <end position="1145"/>
    </location>
</feature>
<dbReference type="EMBL" id="CAMXCT010006135">
    <property type="protein sequence ID" value="CAI4014001.1"/>
    <property type="molecule type" value="Genomic_DNA"/>
</dbReference>
<feature type="compositionally biased region" description="Basic and acidic residues" evidence="1">
    <location>
        <begin position="619"/>
        <end position="661"/>
    </location>
</feature>
<feature type="compositionally biased region" description="Basic and acidic residues" evidence="1">
    <location>
        <begin position="1023"/>
        <end position="1057"/>
    </location>
</feature>
<feature type="compositionally biased region" description="Basic and acidic residues" evidence="1">
    <location>
        <begin position="565"/>
        <end position="578"/>
    </location>
</feature>
<proteinExistence type="predicted"/>
<feature type="compositionally biased region" description="Acidic residues" evidence="1">
    <location>
        <begin position="731"/>
        <end position="747"/>
    </location>
</feature>
<organism evidence="2">
    <name type="scientific">Cladocopium goreaui</name>
    <dbReference type="NCBI Taxonomy" id="2562237"/>
    <lineage>
        <taxon>Eukaryota</taxon>
        <taxon>Sar</taxon>
        <taxon>Alveolata</taxon>
        <taxon>Dinophyceae</taxon>
        <taxon>Suessiales</taxon>
        <taxon>Symbiodiniaceae</taxon>
        <taxon>Cladocopium</taxon>
    </lineage>
</organism>
<comment type="caution">
    <text evidence="2">The sequence shown here is derived from an EMBL/GenBank/DDBJ whole genome shotgun (WGS) entry which is preliminary data.</text>
</comment>
<feature type="compositionally biased region" description="Basic and acidic residues" evidence="1">
    <location>
        <begin position="673"/>
        <end position="692"/>
    </location>
</feature>
<feature type="compositionally biased region" description="Basic and acidic residues" evidence="1">
    <location>
        <begin position="1104"/>
        <end position="1114"/>
    </location>
</feature>
<name>A0A9P1DPN8_9DINO</name>
<feature type="compositionally biased region" description="Basic and acidic residues" evidence="1">
    <location>
        <begin position="443"/>
        <end position="457"/>
    </location>
</feature>
<dbReference type="AlphaFoldDB" id="A0A9P1DPN8"/>
<feature type="compositionally biased region" description="Basic and acidic residues" evidence="1">
    <location>
        <begin position="604"/>
        <end position="613"/>
    </location>
</feature>
<dbReference type="Proteomes" id="UP001152797">
    <property type="component" value="Unassembled WGS sequence"/>
</dbReference>
<reference evidence="3" key="2">
    <citation type="submission" date="2024-04" db="EMBL/GenBank/DDBJ databases">
        <authorList>
            <person name="Chen Y."/>
            <person name="Shah S."/>
            <person name="Dougan E. K."/>
            <person name="Thang M."/>
            <person name="Chan C."/>
        </authorList>
    </citation>
    <scope>NUCLEOTIDE SEQUENCE [LARGE SCALE GENOMIC DNA]</scope>
</reference>
<feature type="compositionally biased region" description="Acidic residues" evidence="1">
    <location>
        <begin position="594"/>
        <end position="603"/>
    </location>
</feature>
<reference evidence="2" key="1">
    <citation type="submission" date="2022-10" db="EMBL/GenBank/DDBJ databases">
        <authorList>
            <person name="Chen Y."/>
            <person name="Dougan E. K."/>
            <person name="Chan C."/>
            <person name="Rhodes N."/>
            <person name="Thang M."/>
        </authorList>
    </citation>
    <scope>NUCLEOTIDE SEQUENCE</scope>
</reference>
<dbReference type="EMBL" id="CAMXCT020006135">
    <property type="protein sequence ID" value="CAL1167376.1"/>
    <property type="molecule type" value="Genomic_DNA"/>
</dbReference>
<feature type="compositionally biased region" description="Acidic residues" evidence="1">
    <location>
        <begin position="502"/>
        <end position="521"/>
    </location>
</feature>
<evidence type="ECO:0000313" key="4">
    <source>
        <dbReference type="Proteomes" id="UP001152797"/>
    </source>
</evidence>